<sequence length="57" mass="6576">MACLGLCVSVLRFKCTRFVKEDKTCEFLGYVILETISLSCTSYHLMKNFCKTMKNNI</sequence>
<name>A0A0A8YEC4_ARUDO</name>
<reference evidence="1" key="1">
    <citation type="submission" date="2014-09" db="EMBL/GenBank/DDBJ databases">
        <authorList>
            <person name="Magalhaes I.L.F."/>
            <person name="Oliveira U."/>
            <person name="Santos F.R."/>
            <person name="Vidigal T.H.D.A."/>
            <person name="Brescovit A.D."/>
            <person name="Santos A.J."/>
        </authorList>
    </citation>
    <scope>NUCLEOTIDE SEQUENCE</scope>
    <source>
        <tissue evidence="1">Shoot tissue taken approximately 20 cm above the soil surface</tissue>
    </source>
</reference>
<dbReference type="AlphaFoldDB" id="A0A0A8YEC4"/>
<proteinExistence type="predicted"/>
<dbReference type="EMBL" id="GBRH01273927">
    <property type="protein sequence ID" value="JAD23968.1"/>
    <property type="molecule type" value="Transcribed_RNA"/>
</dbReference>
<evidence type="ECO:0000313" key="1">
    <source>
        <dbReference type="EMBL" id="JAD23968.1"/>
    </source>
</evidence>
<accession>A0A0A8YEC4</accession>
<reference evidence="1" key="2">
    <citation type="journal article" date="2015" name="Data Brief">
        <title>Shoot transcriptome of the giant reed, Arundo donax.</title>
        <authorList>
            <person name="Barrero R.A."/>
            <person name="Guerrero F.D."/>
            <person name="Moolhuijzen P."/>
            <person name="Goolsby J.A."/>
            <person name="Tidwell J."/>
            <person name="Bellgard S.E."/>
            <person name="Bellgard M.I."/>
        </authorList>
    </citation>
    <scope>NUCLEOTIDE SEQUENCE</scope>
    <source>
        <tissue evidence="1">Shoot tissue taken approximately 20 cm above the soil surface</tissue>
    </source>
</reference>
<organism evidence="1">
    <name type="scientific">Arundo donax</name>
    <name type="common">Giant reed</name>
    <name type="synonym">Donax arundinaceus</name>
    <dbReference type="NCBI Taxonomy" id="35708"/>
    <lineage>
        <taxon>Eukaryota</taxon>
        <taxon>Viridiplantae</taxon>
        <taxon>Streptophyta</taxon>
        <taxon>Embryophyta</taxon>
        <taxon>Tracheophyta</taxon>
        <taxon>Spermatophyta</taxon>
        <taxon>Magnoliopsida</taxon>
        <taxon>Liliopsida</taxon>
        <taxon>Poales</taxon>
        <taxon>Poaceae</taxon>
        <taxon>PACMAD clade</taxon>
        <taxon>Arundinoideae</taxon>
        <taxon>Arundineae</taxon>
        <taxon>Arundo</taxon>
    </lineage>
</organism>
<protein>
    <submittedName>
        <fullName evidence="1">Uncharacterized protein</fullName>
    </submittedName>
</protein>